<feature type="compositionally biased region" description="Low complexity" evidence="1">
    <location>
        <begin position="312"/>
        <end position="325"/>
    </location>
</feature>
<comment type="caution">
    <text evidence="4">The sequence shown here is derived from an EMBL/GenBank/DDBJ whole genome shotgun (WGS) entry which is preliminary data.</text>
</comment>
<dbReference type="EMBL" id="BPVZ01000018">
    <property type="protein sequence ID" value="GKV02349.1"/>
    <property type="molecule type" value="Genomic_DNA"/>
</dbReference>
<gene>
    <name evidence="4" type="ORF">SLEP1_g14801</name>
</gene>
<feature type="region of interest" description="Disordered" evidence="1">
    <location>
        <begin position="303"/>
        <end position="349"/>
    </location>
</feature>
<organism evidence="4 5">
    <name type="scientific">Rubroshorea leprosula</name>
    <dbReference type="NCBI Taxonomy" id="152421"/>
    <lineage>
        <taxon>Eukaryota</taxon>
        <taxon>Viridiplantae</taxon>
        <taxon>Streptophyta</taxon>
        <taxon>Embryophyta</taxon>
        <taxon>Tracheophyta</taxon>
        <taxon>Spermatophyta</taxon>
        <taxon>Magnoliopsida</taxon>
        <taxon>eudicotyledons</taxon>
        <taxon>Gunneridae</taxon>
        <taxon>Pentapetalae</taxon>
        <taxon>rosids</taxon>
        <taxon>malvids</taxon>
        <taxon>Malvales</taxon>
        <taxon>Dipterocarpaceae</taxon>
        <taxon>Rubroshorea</taxon>
    </lineage>
</organism>
<dbReference type="Pfam" id="PF03732">
    <property type="entry name" value="Retrotrans_gag"/>
    <property type="match status" value="1"/>
</dbReference>
<dbReference type="PANTHER" id="PTHR37610">
    <property type="entry name" value="CCHC-TYPE DOMAIN-CONTAINING PROTEIN"/>
    <property type="match status" value="1"/>
</dbReference>
<keyword evidence="5" id="KW-1185">Reference proteome</keyword>
<dbReference type="InterPro" id="IPR029472">
    <property type="entry name" value="Copia-like_N"/>
</dbReference>
<protein>
    <recommendedName>
        <fullName evidence="6">Retrotransposon Copia-like N-terminal domain-containing protein</fullName>
    </recommendedName>
</protein>
<sequence>MAAASQKQASAPTSSYYSSPYFLSSSANPGNILVSCLLNGENYPTWRWAMSNALRAMNKFCFVDGSLPKPNAENPDVKVWEICNSMVISWLFNSIAPGLHASVAYFEDAHDMWDDLEQRFSQGSNTQRAVHELKREIARARQGNSSVAAYFAKLNDLWEELGTYSKVPKCTCVAAKDFDEVERDQVRLHQFLMGLNDCYSDVCSQILSMEPLPRLNSAYALVCKEEKQQVLIASRERSIESAVSSVVQYLNGIHGGNTKNGFQEQSTTSKRYEHCKCFELVGYPAGWQSRGRFLKEHPTLSNIQEKTESSSDECNASSSSSSSYRIVEREEVENRISRDGRGRSGVGKFSREEQLIPTERMVAHALGLIRLKCSRDGLLENAVRERNLTRPKAL</sequence>
<feature type="domain" description="Retrotransposon gag" evidence="2">
    <location>
        <begin position="109"/>
        <end position="196"/>
    </location>
</feature>
<dbReference type="AlphaFoldDB" id="A0AAV5IVZ3"/>
<evidence type="ECO:0000259" key="3">
    <source>
        <dbReference type="Pfam" id="PF14244"/>
    </source>
</evidence>
<reference evidence="4 5" key="1">
    <citation type="journal article" date="2021" name="Commun. Biol.">
        <title>The genome of Shorea leprosula (Dipterocarpaceae) highlights the ecological relevance of drought in aseasonal tropical rainforests.</title>
        <authorList>
            <person name="Ng K.K.S."/>
            <person name="Kobayashi M.J."/>
            <person name="Fawcett J.A."/>
            <person name="Hatakeyama M."/>
            <person name="Paape T."/>
            <person name="Ng C.H."/>
            <person name="Ang C.C."/>
            <person name="Tnah L.H."/>
            <person name="Lee C.T."/>
            <person name="Nishiyama T."/>
            <person name="Sese J."/>
            <person name="O'Brien M.J."/>
            <person name="Copetti D."/>
            <person name="Mohd Noor M.I."/>
            <person name="Ong R.C."/>
            <person name="Putra M."/>
            <person name="Sireger I.Z."/>
            <person name="Indrioko S."/>
            <person name="Kosugi Y."/>
            <person name="Izuno A."/>
            <person name="Isagi Y."/>
            <person name="Lee S.L."/>
            <person name="Shimizu K.K."/>
        </authorList>
    </citation>
    <scope>NUCLEOTIDE SEQUENCE [LARGE SCALE GENOMIC DNA]</scope>
    <source>
        <strain evidence="4">214</strain>
    </source>
</reference>
<evidence type="ECO:0000313" key="4">
    <source>
        <dbReference type="EMBL" id="GKV02349.1"/>
    </source>
</evidence>
<feature type="compositionally biased region" description="Basic and acidic residues" evidence="1">
    <location>
        <begin position="326"/>
        <end position="342"/>
    </location>
</feature>
<feature type="domain" description="Retrotransposon Copia-like N-terminal" evidence="3">
    <location>
        <begin position="26"/>
        <end position="71"/>
    </location>
</feature>
<evidence type="ECO:0000313" key="5">
    <source>
        <dbReference type="Proteomes" id="UP001054252"/>
    </source>
</evidence>
<dbReference type="InterPro" id="IPR005162">
    <property type="entry name" value="Retrotrans_gag_dom"/>
</dbReference>
<evidence type="ECO:0000259" key="2">
    <source>
        <dbReference type="Pfam" id="PF03732"/>
    </source>
</evidence>
<name>A0AAV5IVZ3_9ROSI</name>
<proteinExistence type="predicted"/>
<dbReference type="PANTHER" id="PTHR37610:SF97">
    <property type="entry name" value="RETROTRANSPOSON GAG DOMAIN-CONTAINING PROTEIN"/>
    <property type="match status" value="1"/>
</dbReference>
<accession>A0AAV5IVZ3</accession>
<dbReference type="Proteomes" id="UP001054252">
    <property type="component" value="Unassembled WGS sequence"/>
</dbReference>
<dbReference type="Pfam" id="PF14244">
    <property type="entry name" value="Retrotran_gag_3"/>
    <property type="match status" value="1"/>
</dbReference>
<evidence type="ECO:0000256" key="1">
    <source>
        <dbReference type="SAM" id="MobiDB-lite"/>
    </source>
</evidence>
<evidence type="ECO:0008006" key="6">
    <source>
        <dbReference type="Google" id="ProtNLM"/>
    </source>
</evidence>